<dbReference type="Proteomes" id="UP001152799">
    <property type="component" value="Chromosome 2"/>
</dbReference>
<reference evidence="5" key="1">
    <citation type="submission" date="2022-01" db="EMBL/GenBank/DDBJ databases">
        <authorList>
            <person name="King R."/>
        </authorList>
    </citation>
    <scope>NUCLEOTIDE SEQUENCE</scope>
</reference>
<feature type="compositionally biased region" description="Pro residues" evidence="4">
    <location>
        <begin position="482"/>
        <end position="492"/>
    </location>
</feature>
<feature type="signal peptide" evidence="2">
    <location>
        <begin position="1"/>
        <end position="24"/>
    </location>
</feature>
<organism evidence="5 6">
    <name type="scientific">Ceutorhynchus assimilis</name>
    <name type="common">cabbage seed weevil</name>
    <dbReference type="NCBI Taxonomy" id="467358"/>
    <lineage>
        <taxon>Eukaryota</taxon>
        <taxon>Metazoa</taxon>
        <taxon>Ecdysozoa</taxon>
        <taxon>Arthropoda</taxon>
        <taxon>Hexapoda</taxon>
        <taxon>Insecta</taxon>
        <taxon>Pterygota</taxon>
        <taxon>Neoptera</taxon>
        <taxon>Endopterygota</taxon>
        <taxon>Coleoptera</taxon>
        <taxon>Polyphaga</taxon>
        <taxon>Cucujiformia</taxon>
        <taxon>Curculionidae</taxon>
        <taxon>Ceutorhynchinae</taxon>
        <taxon>Ceutorhynchus</taxon>
    </lineage>
</organism>
<dbReference type="EMBL" id="OU892278">
    <property type="protein sequence ID" value="CAG9764111.1"/>
    <property type="molecule type" value="Genomic_DNA"/>
</dbReference>
<protein>
    <recommendedName>
        <fullName evidence="2">Carboxypeptidase</fullName>
        <ecNumber evidence="2">3.4.16.-</ecNumber>
    </recommendedName>
</protein>
<feature type="compositionally biased region" description="Polar residues" evidence="4">
    <location>
        <begin position="525"/>
        <end position="537"/>
    </location>
</feature>
<dbReference type="InterPro" id="IPR029058">
    <property type="entry name" value="AB_hydrolase_fold"/>
</dbReference>
<dbReference type="InterPro" id="IPR018202">
    <property type="entry name" value="Ser_caboxypep_ser_AS"/>
</dbReference>
<dbReference type="EC" id="3.4.16.-" evidence="2"/>
<evidence type="ECO:0000256" key="2">
    <source>
        <dbReference type="RuleBase" id="RU361156"/>
    </source>
</evidence>
<keyword evidence="3" id="KW-0175">Coiled coil</keyword>
<dbReference type="FunFam" id="3.40.50.1820:FF:000719">
    <property type="entry name" value="Serine carboxypeptidase 3"/>
    <property type="match status" value="1"/>
</dbReference>
<evidence type="ECO:0000256" key="1">
    <source>
        <dbReference type="ARBA" id="ARBA00009431"/>
    </source>
</evidence>
<feature type="chain" id="PRO_5040532727" description="Carboxypeptidase" evidence="2">
    <location>
        <begin position="25"/>
        <end position="537"/>
    </location>
</feature>
<name>A0A9N9QLW2_9CUCU</name>
<dbReference type="PANTHER" id="PTHR11802">
    <property type="entry name" value="SERINE PROTEASE FAMILY S10 SERINE CARBOXYPEPTIDASE"/>
    <property type="match status" value="1"/>
</dbReference>
<dbReference type="GO" id="GO:0005773">
    <property type="term" value="C:vacuole"/>
    <property type="evidence" value="ECO:0007669"/>
    <property type="project" value="TreeGrafter"/>
</dbReference>
<dbReference type="InterPro" id="IPR001563">
    <property type="entry name" value="Peptidase_S10"/>
</dbReference>
<feature type="compositionally biased region" description="Polar residues" evidence="4">
    <location>
        <begin position="449"/>
        <end position="472"/>
    </location>
</feature>
<keyword evidence="2" id="KW-0645">Protease</keyword>
<dbReference type="FunFam" id="3.40.50.1820:FF:001148">
    <property type="entry name" value="Carboxypeptidase"/>
    <property type="match status" value="1"/>
</dbReference>
<dbReference type="PRINTS" id="PR00724">
    <property type="entry name" value="CRBOXYPTASEC"/>
</dbReference>
<keyword evidence="6" id="KW-1185">Reference proteome</keyword>
<evidence type="ECO:0000256" key="4">
    <source>
        <dbReference type="SAM" id="MobiDB-lite"/>
    </source>
</evidence>
<dbReference type="AlphaFoldDB" id="A0A9N9QLW2"/>
<comment type="similarity">
    <text evidence="1 2">Belongs to the peptidase S10 family.</text>
</comment>
<accession>A0A9N9QLW2</accession>
<feature type="region of interest" description="Disordered" evidence="4">
    <location>
        <begin position="397"/>
        <end position="537"/>
    </location>
</feature>
<dbReference type="OrthoDB" id="443318at2759"/>
<sequence>MKTTTLWFSLAVVLLLWSPLSSSAATINDEIAKNLIRNLNLFPPHDINILDTKPNVEENQNSNNKIIVEKPLRFPNFSGKDEDGVSIDDLAHRAGYYPIQHSHAAKMFYFFFESRKNKKDPVVIWLTGGPGCSSELAVFYENGPFKIANNLSLVWNEFGWDKVSNLLYVDQPTGTGFSYTTDQRDIRHDEDGVSNDLYDFLQAFFGEHPEYASNDFFITGESYAGHYIPAFAARVHKGNKAKEGIHINLKGFAIGNGLTDPAIQYKAYADYALDMGVIKQADYDRINKVMVPACELAIKLCGNLHVMLCHLSFQSIMKLEEEHRQRLAVAAAARSKDAELERELLEREREKERMAREKAAEAARRVSPHGAPHLLGLPVMHPSGAVGMLPPSMGLAPPTARHSPLGAAGYMSGAPQGYSQVPRSSPSLQRHSPMPSYATLNLSAPPRQSPTIIQPSGPMINNIQQPPPAHSSSNHHGHSTKPPTPKPTPPPQRESESNERRTPSSHNQSGGGGSHPPRRPPSVSTASGEANTNGDCA</sequence>
<keyword evidence="2" id="KW-0732">Signal</keyword>
<dbReference type="PROSITE" id="PS00131">
    <property type="entry name" value="CARBOXYPEPT_SER_SER"/>
    <property type="match status" value="1"/>
</dbReference>
<gene>
    <name evidence="5" type="ORF">CEUTPL_LOCUS4756</name>
</gene>
<dbReference type="SUPFAM" id="SSF53474">
    <property type="entry name" value="alpha/beta-Hydrolases"/>
    <property type="match status" value="1"/>
</dbReference>
<keyword evidence="2" id="KW-0378">Hydrolase</keyword>
<dbReference type="PANTHER" id="PTHR11802:SF446">
    <property type="entry name" value="SERINE CARBOXYPEPTIDASE-LIKE 49"/>
    <property type="match status" value="1"/>
</dbReference>
<feature type="compositionally biased region" description="Basic and acidic residues" evidence="4">
    <location>
        <begin position="493"/>
        <end position="502"/>
    </location>
</feature>
<keyword evidence="2" id="KW-0121">Carboxypeptidase</keyword>
<feature type="coiled-coil region" evidence="3">
    <location>
        <begin position="328"/>
        <end position="365"/>
    </location>
</feature>
<proteinExistence type="inferred from homology"/>
<feature type="compositionally biased region" description="Polar residues" evidence="4">
    <location>
        <begin position="417"/>
        <end position="430"/>
    </location>
</feature>
<evidence type="ECO:0000313" key="6">
    <source>
        <dbReference type="Proteomes" id="UP001152799"/>
    </source>
</evidence>
<evidence type="ECO:0000256" key="3">
    <source>
        <dbReference type="SAM" id="Coils"/>
    </source>
</evidence>
<dbReference type="GO" id="GO:0004185">
    <property type="term" value="F:serine-type carboxypeptidase activity"/>
    <property type="evidence" value="ECO:0007669"/>
    <property type="project" value="UniProtKB-UniRule"/>
</dbReference>
<evidence type="ECO:0000313" key="5">
    <source>
        <dbReference type="EMBL" id="CAG9764111.1"/>
    </source>
</evidence>
<dbReference type="Pfam" id="PF00450">
    <property type="entry name" value="Peptidase_S10"/>
    <property type="match status" value="1"/>
</dbReference>
<dbReference type="Gene3D" id="3.40.50.1820">
    <property type="entry name" value="alpha/beta hydrolase"/>
    <property type="match status" value="1"/>
</dbReference>
<dbReference type="GO" id="GO:0006508">
    <property type="term" value="P:proteolysis"/>
    <property type="evidence" value="ECO:0007669"/>
    <property type="project" value="UniProtKB-KW"/>
</dbReference>